<dbReference type="EMBL" id="BAAAHE010000035">
    <property type="protein sequence ID" value="GAA0629242.1"/>
    <property type="molecule type" value="Genomic_DNA"/>
</dbReference>
<evidence type="ECO:0000313" key="2">
    <source>
        <dbReference type="Proteomes" id="UP001500957"/>
    </source>
</evidence>
<organism evidence="1 2">
    <name type="scientific">Sporichthya brevicatena</name>
    <dbReference type="NCBI Taxonomy" id="171442"/>
    <lineage>
        <taxon>Bacteria</taxon>
        <taxon>Bacillati</taxon>
        <taxon>Actinomycetota</taxon>
        <taxon>Actinomycetes</taxon>
        <taxon>Sporichthyales</taxon>
        <taxon>Sporichthyaceae</taxon>
        <taxon>Sporichthya</taxon>
    </lineage>
</organism>
<sequence>MSNENVPSDEFPADLPADFDFAADDDLRALLADLDPMAERVPVDPVTSARAREQVERVLAAGADVVTPPAARSRWARPSSWLAAAAAVAAIAVGTTVAVTAAGGEDGRDVVAGPTVLELQGNPSDPMTSMCLAFEVQQLAKAPVAFAGTVTEIGAEQVTLDVDRWFTGGTADVVTVATPEGMPTAALDGVNWETGKRYLISATDGMVDACGYSGPATPEFETQFEQAFPTKS</sequence>
<name>A0ABP3S8X3_9ACTN</name>
<keyword evidence="2" id="KW-1185">Reference proteome</keyword>
<evidence type="ECO:0000313" key="1">
    <source>
        <dbReference type="EMBL" id="GAA0629242.1"/>
    </source>
</evidence>
<dbReference type="Proteomes" id="UP001500957">
    <property type="component" value="Unassembled WGS sequence"/>
</dbReference>
<accession>A0ABP3S8X3</accession>
<reference evidence="2" key="1">
    <citation type="journal article" date="2019" name="Int. J. Syst. Evol. Microbiol.">
        <title>The Global Catalogue of Microorganisms (GCM) 10K type strain sequencing project: providing services to taxonomists for standard genome sequencing and annotation.</title>
        <authorList>
            <consortium name="The Broad Institute Genomics Platform"/>
            <consortium name="The Broad Institute Genome Sequencing Center for Infectious Disease"/>
            <person name="Wu L."/>
            <person name="Ma J."/>
        </authorList>
    </citation>
    <scope>NUCLEOTIDE SEQUENCE [LARGE SCALE GENOMIC DNA]</scope>
    <source>
        <strain evidence="2">JCM 10671</strain>
    </source>
</reference>
<proteinExistence type="predicted"/>
<gene>
    <name evidence="1" type="ORF">GCM10009547_36100</name>
</gene>
<protein>
    <submittedName>
        <fullName evidence="1">Uncharacterized protein</fullName>
    </submittedName>
</protein>
<comment type="caution">
    <text evidence="1">The sequence shown here is derived from an EMBL/GenBank/DDBJ whole genome shotgun (WGS) entry which is preliminary data.</text>
</comment>
<dbReference type="RefSeq" id="WP_344607305.1">
    <property type="nucleotide sequence ID" value="NZ_BAAAHE010000035.1"/>
</dbReference>